<organism evidence="4 8">
    <name type="scientific">Mycobacterium tuberculosis</name>
    <dbReference type="NCBI Taxonomy" id="1773"/>
    <lineage>
        <taxon>Bacteria</taxon>
        <taxon>Bacillati</taxon>
        <taxon>Actinomycetota</taxon>
        <taxon>Actinomycetes</taxon>
        <taxon>Mycobacteriales</taxon>
        <taxon>Mycobacteriaceae</taxon>
        <taxon>Mycobacterium</taxon>
        <taxon>Mycobacterium tuberculosis complex</taxon>
    </lineage>
</organism>
<dbReference type="EMBL" id="CGCX01000148">
    <property type="protein sequence ID" value="CFR68368.1"/>
    <property type="molecule type" value="Genomic_DNA"/>
</dbReference>
<protein>
    <submittedName>
        <fullName evidence="4">Uncharacterized protein</fullName>
    </submittedName>
</protein>
<dbReference type="Proteomes" id="UP000045842">
    <property type="component" value="Unassembled WGS sequence"/>
</dbReference>
<evidence type="ECO:0000313" key="11">
    <source>
        <dbReference type="Proteomes" id="UP000046680"/>
    </source>
</evidence>
<dbReference type="EMBL" id="CSAD01000656">
    <property type="protein sequence ID" value="COW26972.1"/>
    <property type="molecule type" value="Genomic_DNA"/>
</dbReference>
<reference evidence="4" key="2">
    <citation type="submission" date="2015-03" db="EMBL/GenBank/DDBJ databases">
        <authorList>
            <person name="Murphy D."/>
        </authorList>
    </citation>
    <scope>NUCLEOTIDE SEQUENCE [LARGE SCALE GENOMIC DNA]</scope>
    <source>
        <strain evidence="4">K00500041</strain>
    </source>
</reference>
<dbReference type="EMBL" id="CSAE01000338">
    <property type="protein sequence ID" value="COW12967.1"/>
    <property type="molecule type" value="Genomic_DNA"/>
</dbReference>
<feature type="region of interest" description="Disordered" evidence="1">
    <location>
        <begin position="1"/>
        <end position="20"/>
    </location>
</feature>
<dbReference type="Proteomes" id="UP000046680">
    <property type="component" value="Unassembled WGS sequence"/>
</dbReference>
<evidence type="ECO:0000313" key="2">
    <source>
        <dbReference type="EMBL" id="CFE54672.1"/>
    </source>
</evidence>
<dbReference type="AlphaFoldDB" id="A0A0U0RJP4"/>
<dbReference type="Proteomes" id="UP000048600">
    <property type="component" value="Unassembled WGS sequence"/>
</dbReference>
<evidence type="ECO:0000313" key="12">
    <source>
        <dbReference type="Proteomes" id="UP000046947"/>
    </source>
</evidence>
<proteinExistence type="predicted"/>
<evidence type="ECO:0000313" key="3">
    <source>
        <dbReference type="EMBL" id="CFR68368.1"/>
    </source>
</evidence>
<dbReference type="EMBL" id="CSAJ01000317">
    <property type="protein sequence ID" value="COW36013.1"/>
    <property type="molecule type" value="Genomic_DNA"/>
</dbReference>
<evidence type="ECO:0000313" key="9">
    <source>
        <dbReference type="Proteomes" id="UP000044938"/>
    </source>
</evidence>
<dbReference type="Proteomes" id="UP000044938">
    <property type="component" value="Unassembled WGS sequence"/>
</dbReference>
<evidence type="ECO:0000313" key="13">
    <source>
        <dbReference type="Proteomes" id="UP000048600"/>
    </source>
</evidence>
<dbReference type="Proteomes" id="UP000038802">
    <property type="component" value="Unassembled WGS sequence"/>
</dbReference>
<sequence length="62" mass="6188">MAVPTTEPGPGTIAYSARGRPARYSSSAHASAQYGVWLSGLSTTALPATSAGTESDTVSVMG</sequence>
<evidence type="ECO:0000313" key="4">
    <source>
        <dbReference type="EMBL" id="COW12967.1"/>
    </source>
</evidence>
<evidence type="ECO:0000313" key="10">
    <source>
        <dbReference type="Proteomes" id="UP000045842"/>
    </source>
</evidence>
<gene>
    <name evidence="3" type="ORF">ERS007657_00642</name>
    <name evidence="5" type="ORF">ERS007679_03516</name>
    <name evidence="2" type="ORF">ERS007688_02372</name>
    <name evidence="4" type="ORF">ERS007703_02841</name>
    <name evidence="6" type="ORF">ERS007720_02454</name>
    <name evidence="7" type="ORF">ERS007741_03533</name>
</gene>
<dbReference type="Proteomes" id="UP000046947">
    <property type="component" value="Unassembled WGS sequence"/>
</dbReference>
<evidence type="ECO:0000313" key="7">
    <source>
        <dbReference type="EMBL" id="COW97202.1"/>
    </source>
</evidence>
<evidence type="ECO:0000256" key="1">
    <source>
        <dbReference type="SAM" id="MobiDB-lite"/>
    </source>
</evidence>
<evidence type="ECO:0000313" key="5">
    <source>
        <dbReference type="EMBL" id="COW26972.1"/>
    </source>
</evidence>
<reference evidence="8 9" key="1">
    <citation type="submission" date="2015-03" db="EMBL/GenBank/DDBJ databases">
        <authorList>
            <consortium name="Pathogen Informatics"/>
        </authorList>
    </citation>
    <scope>NUCLEOTIDE SEQUENCE [LARGE SCALE GENOMIC DNA]</scope>
    <source>
        <strain evidence="3 11">C09601061</strain>
        <strain evidence="5 10">G09801536</strain>
        <strain evidence="2 12">H09601792</strain>
        <strain evidence="8">K00500041</strain>
        <strain evidence="6 9">M09401471</strain>
        <strain evidence="7 13">P00601463</strain>
    </source>
</reference>
<evidence type="ECO:0000313" key="6">
    <source>
        <dbReference type="EMBL" id="COW36013.1"/>
    </source>
</evidence>
<dbReference type="EMBL" id="CHKL01000550">
    <property type="protein sequence ID" value="COW97202.1"/>
    <property type="molecule type" value="Genomic_DNA"/>
</dbReference>
<evidence type="ECO:0000313" key="8">
    <source>
        <dbReference type="Proteomes" id="UP000038802"/>
    </source>
</evidence>
<name>A0A0U0RJP4_MYCTX</name>
<dbReference type="EMBL" id="CFOH01000390">
    <property type="protein sequence ID" value="CFE54672.1"/>
    <property type="molecule type" value="Genomic_DNA"/>
</dbReference>
<accession>A0A0U0RJP4</accession>